<dbReference type="EMBL" id="DSTX01000005">
    <property type="protein sequence ID" value="HFK20421.1"/>
    <property type="molecule type" value="Genomic_DNA"/>
</dbReference>
<gene>
    <name evidence="2" type="ORF">ENS19_03980</name>
</gene>
<evidence type="ECO:0000259" key="1">
    <source>
        <dbReference type="Pfam" id="PF01966"/>
    </source>
</evidence>
<proteinExistence type="predicted"/>
<dbReference type="Gene3D" id="1.10.3210.10">
    <property type="entry name" value="Hypothetical protein af1432"/>
    <property type="match status" value="1"/>
</dbReference>
<feature type="domain" description="HD" evidence="1">
    <location>
        <begin position="24"/>
        <end position="112"/>
    </location>
</feature>
<dbReference type="Pfam" id="PF01966">
    <property type="entry name" value="HD"/>
    <property type="match status" value="1"/>
</dbReference>
<sequence>MITEMERGEAIEIVRRHISKENNLKHMIAVGAIMKRLAEALGEDAKSWEIVGILHDVDFEECDGISDHTLKARDILGGIVSPDMIEAIMAHNYENTGVMPDTPLKKALIASDAVSGLIVAAALVMPSRKLSEVKPEGLMKKFKSKEFARGCSRERISVCKEIGFGVDQFLGIALDGMHTAAAELGL</sequence>
<comment type="caution">
    <text evidence="2">The sequence shown here is derived from an EMBL/GenBank/DDBJ whole genome shotgun (WGS) entry which is preliminary data.</text>
</comment>
<keyword evidence="2" id="KW-0378">Hydrolase</keyword>
<dbReference type="SUPFAM" id="SSF109604">
    <property type="entry name" value="HD-domain/PDEase-like"/>
    <property type="match status" value="1"/>
</dbReference>
<dbReference type="PANTHER" id="PTHR38659">
    <property type="entry name" value="METAL-DEPENDENT PHOSPHOHYDROLASE"/>
    <property type="match status" value="1"/>
</dbReference>
<dbReference type="GO" id="GO:0016787">
    <property type="term" value="F:hydrolase activity"/>
    <property type="evidence" value="ECO:0007669"/>
    <property type="project" value="UniProtKB-KW"/>
</dbReference>
<dbReference type="AlphaFoldDB" id="A0A7C3FCI3"/>
<protein>
    <submittedName>
        <fullName evidence="2">Phosphohydrolase</fullName>
    </submittedName>
</protein>
<organism evidence="2">
    <name type="scientific">Candidatus Methanomethylicus mesodigestus</name>
    <dbReference type="NCBI Taxonomy" id="1867258"/>
    <lineage>
        <taxon>Archaea</taxon>
        <taxon>Thermoproteota</taxon>
        <taxon>Methanosuratincolia</taxon>
        <taxon>Candidatus Methanomethylicales</taxon>
        <taxon>Candidatus Methanomethylicaceae</taxon>
        <taxon>Candidatus Methanomethylicus</taxon>
    </lineage>
</organism>
<dbReference type="PANTHER" id="PTHR38659:SF1">
    <property type="entry name" value="METAL DEPENDENT PHOSPHOHYDROLASE"/>
    <property type="match status" value="1"/>
</dbReference>
<reference evidence="2" key="1">
    <citation type="journal article" date="2020" name="mSystems">
        <title>Genome- and Community-Level Interaction Insights into Carbon Utilization and Element Cycling Functions of Hydrothermarchaeota in Hydrothermal Sediment.</title>
        <authorList>
            <person name="Zhou Z."/>
            <person name="Liu Y."/>
            <person name="Xu W."/>
            <person name="Pan J."/>
            <person name="Luo Z.H."/>
            <person name="Li M."/>
        </authorList>
    </citation>
    <scope>NUCLEOTIDE SEQUENCE [LARGE SCALE GENOMIC DNA]</scope>
    <source>
        <strain evidence="2">SpSt-468</strain>
    </source>
</reference>
<accession>A0A7C3FCI3</accession>
<name>A0A7C3FCI3_9CREN</name>
<evidence type="ECO:0000313" key="2">
    <source>
        <dbReference type="EMBL" id="HFK20421.1"/>
    </source>
</evidence>
<dbReference type="InterPro" id="IPR006674">
    <property type="entry name" value="HD_domain"/>
</dbReference>